<gene>
    <name evidence="3" type="ORF">BSZ37_08675</name>
</gene>
<feature type="signal peptide" evidence="2">
    <location>
        <begin position="1"/>
        <end position="20"/>
    </location>
</feature>
<dbReference type="RefSeq" id="WP_095510166.1">
    <property type="nucleotide sequence ID" value="NZ_MQWD01000001.1"/>
</dbReference>
<accession>A0A271J1A8</accession>
<proteinExistence type="predicted"/>
<dbReference type="AlphaFoldDB" id="A0A271J1A8"/>
<protein>
    <recommendedName>
        <fullName evidence="5">DUF922 domain-containing protein</fullName>
    </recommendedName>
</protein>
<feature type="region of interest" description="Disordered" evidence="1">
    <location>
        <begin position="46"/>
        <end position="68"/>
    </location>
</feature>
<name>A0A271J1A8_9BACT</name>
<keyword evidence="2" id="KW-0732">Signal</keyword>
<evidence type="ECO:0000256" key="2">
    <source>
        <dbReference type="SAM" id="SignalP"/>
    </source>
</evidence>
<dbReference type="Proteomes" id="UP000216339">
    <property type="component" value="Unassembled WGS sequence"/>
</dbReference>
<comment type="caution">
    <text evidence="3">The sequence shown here is derived from an EMBL/GenBank/DDBJ whole genome shotgun (WGS) entry which is preliminary data.</text>
</comment>
<reference evidence="3 4" key="1">
    <citation type="submission" date="2016-11" db="EMBL/GenBank/DDBJ databases">
        <title>Study of marine rhodopsin-containing bacteria.</title>
        <authorList>
            <person name="Yoshizawa S."/>
            <person name="Kumagai Y."/>
            <person name="Kogure K."/>
        </authorList>
    </citation>
    <scope>NUCLEOTIDE SEQUENCE [LARGE SCALE GENOMIC DNA]</scope>
    <source>
        <strain evidence="3 4">SAORIC-28</strain>
    </source>
</reference>
<evidence type="ECO:0000313" key="3">
    <source>
        <dbReference type="EMBL" id="PAP76509.1"/>
    </source>
</evidence>
<organism evidence="3 4">
    <name type="scientific">Rubrivirga marina</name>
    <dbReference type="NCBI Taxonomy" id="1196024"/>
    <lineage>
        <taxon>Bacteria</taxon>
        <taxon>Pseudomonadati</taxon>
        <taxon>Rhodothermota</taxon>
        <taxon>Rhodothermia</taxon>
        <taxon>Rhodothermales</taxon>
        <taxon>Rubricoccaceae</taxon>
        <taxon>Rubrivirga</taxon>
    </lineage>
</organism>
<feature type="chain" id="PRO_5012040781" description="DUF922 domain-containing protein" evidence="2">
    <location>
        <begin position="21"/>
        <end position="235"/>
    </location>
</feature>
<dbReference type="InterPro" id="IPR010321">
    <property type="entry name" value="DUF922"/>
</dbReference>
<keyword evidence="4" id="KW-1185">Reference proteome</keyword>
<dbReference type="OrthoDB" id="532520at2"/>
<evidence type="ECO:0000256" key="1">
    <source>
        <dbReference type="SAM" id="MobiDB-lite"/>
    </source>
</evidence>
<dbReference type="EMBL" id="MQWD01000001">
    <property type="protein sequence ID" value="PAP76509.1"/>
    <property type="molecule type" value="Genomic_DNA"/>
</dbReference>
<evidence type="ECO:0008006" key="5">
    <source>
        <dbReference type="Google" id="ProtNLM"/>
    </source>
</evidence>
<evidence type="ECO:0000313" key="4">
    <source>
        <dbReference type="Proteomes" id="UP000216339"/>
    </source>
</evidence>
<sequence length="235" mass="25152">MRLLVLAVLLPALGAASFWALTQGPLAPSSLEGVSVDSLRAAAATLAPTGNGPGSSSGGPPEPERPPIQVNRTHETYAVTGETVDDVLRSLLDRGPREGDDIFFGLTETALDVRYDPREISGGCIIEDTEVDLVLVVTLPEWMPAPGTDPALLRDWGRFRRALAAHEERHQTIALDGAEAAYRAVAGLYRDSCEEAVAEARGRLERLGVEASAAHRRYDADTNHGRKEGAAWPVP</sequence>
<dbReference type="Pfam" id="PF06037">
    <property type="entry name" value="DUF922"/>
    <property type="match status" value="1"/>
</dbReference>